<organism evidence="2 3">
    <name type="scientific">Bianquea renquensis</name>
    <dbReference type="NCBI Taxonomy" id="2763661"/>
    <lineage>
        <taxon>Bacteria</taxon>
        <taxon>Bacillati</taxon>
        <taxon>Bacillota</taxon>
        <taxon>Clostridia</taxon>
        <taxon>Eubacteriales</taxon>
        <taxon>Bianqueaceae</taxon>
        <taxon>Bianquea</taxon>
    </lineage>
</organism>
<protein>
    <submittedName>
        <fullName evidence="2">DUF4886 domain-containing protein</fullName>
    </submittedName>
</protein>
<evidence type="ECO:0000313" key="3">
    <source>
        <dbReference type="Proteomes" id="UP000657006"/>
    </source>
</evidence>
<comment type="caution">
    <text evidence="2">The sequence shown here is derived from an EMBL/GenBank/DDBJ whole genome shotgun (WGS) entry which is preliminary data.</text>
</comment>
<dbReference type="RefSeq" id="WP_177717443.1">
    <property type="nucleotide sequence ID" value="NZ_JACRSQ010000001.1"/>
</dbReference>
<accession>A0A926DMY6</accession>
<dbReference type="Gene3D" id="3.40.50.1110">
    <property type="entry name" value="SGNH hydrolase"/>
    <property type="match status" value="1"/>
</dbReference>
<gene>
    <name evidence="2" type="ORF">H8730_00150</name>
</gene>
<dbReference type="Proteomes" id="UP000657006">
    <property type="component" value="Unassembled WGS sequence"/>
</dbReference>
<sequence>MEILAIGNSFSQDATRYLREIAVAGGQQLNVTNLYYGGCSLAQHVDFASREEAAYEKQVNGDGESHIKATSREVLSSQPWDFVTLQQASHFSADKGTYQPYLMTLAEYVRQYAPGAELVIHETWAYEEGSQRLTEELGFANQREMYDQLEAAYEQAATDLGGASIIPCGYAFQYALAQGFSNLHRDTFHASIPQGRYLLAAVWYEFFARETVVGNAFRPEGLSVREQEFLQRCAHEARLEWEQNHSPHACQ</sequence>
<dbReference type="SUPFAM" id="SSF52266">
    <property type="entry name" value="SGNH hydrolase"/>
    <property type="match status" value="1"/>
</dbReference>
<dbReference type="InterPro" id="IPR036514">
    <property type="entry name" value="SGNH_hydro_sf"/>
</dbReference>
<proteinExistence type="predicted"/>
<evidence type="ECO:0000313" key="2">
    <source>
        <dbReference type="EMBL" id="MBC8541960.1"/>
    </source>
</evidence>
<dbReference type="InterPro" id="IPR032616">
    <property type="entry name" value="DUF4886"/>
</dbReference>
<dbReference type="EMBL" id="JACRSQ010000001">
    <property type="protein sequence ID" value="MBC8541960.1"/>
    <property type="molecule type" value="Genomic_DNA"/>
</dbReference>
<dbReference type="Pfam" id="PF16227">
    <property type="entry name" value="DUF4886"/>
    <property type="match status" value="1"/>
</dbReference>
<dbReference type="AlphaFoldDB" id="A0A926DMY6"/>
<reference evidence="2" key="1">
    <citation type="submission" date="2020-08" db="EMBL/GenBank/DDBJ databases">
        <title>Genome public.</title>
        <authorList>
            <person name="Liu C."/>
            <person name="Sun Q."/>
        </authorList>
    </citation>
    <scope>NUCLEOTIDE SEQUENCE</scope>
    <source>
        <strain evidence="2">NSJ-32</strain>
    </source>
</reference>
<name>A0A926DMY6_9FIRM</name>
<evidence type="ECO:0000259" key="1">
    <source>
        <dbReference type="Pfam" id="PF16227"/>
    </source>
</evidence>
<keyword evidence="3" id="KW-1185">Reference proteome</keyword>
<feature type="domain" description="DUF4886" evidence="1">
    <location>
        <begin position="3"/>
        <end position="237"/>
    </location>
</feature>